<proteinExistence type="predicted"/>
<organism evidence="1 2">
    <name type="scientific">Paractinoplanes deccanensis</name>
    <dbReference type="NCBI Taxonomy" id="113561"/>
    <lineage>
        <taxon>Bacteria</taxon>
        <taxon>Bacillati</taxon>
        <taxon>Actinomycetota</taxon>
        <taxon>Actinomycetes</taxon>
        <taxon>Micromonosporales</taxon>
        <taxon>Micromonosporaceae</taxon>
        <taxon>Paractinoplanes</taxon>
    </lineage>
</organism>
<accession>A0ABQ3XZU9</accession>
<name>A0ABQ3XZU9_9ACTN</name>
<evidence type="ECO:0000313" key="2">
    <source>
        <dbReference type="Proteomes" id="UP000609879"/>
    </source>
</evidence>
<dbReference type="EMBL" id="BOMI01000033">
    <property type="protein sequence ID" value="GID73279.1"/>
    <property type="molecule type" value="Genomic_DNA"/>
</dbReference>
<dbReference type="Proteomes" id="UP000609879">
    <property type="component" value="Unassembled WGS sequence"/>
</dbReference>
<dbReference type="RefSeq" id="WP_203761208.1">
    <property type="nucleotide sequence ID" value="NZ_BAAABO010000029.1"/>
</dbReference>
<evidence type="ECO:0000313" key="1">
    <source>
        <dbReference type="EMBL" id="GID73279.1"/>
    </source>
</evidence>
<comment type="caution">
    <text evidence="1">The sequence shown here is derived from an EMBL/GenBank/DDBJ whole genome shotgun (WGS) entry which is preliminary data.</text>
</comment>
<gene>
    <name evidence="1" type="ORF">Ade02nite_19200</name>
</gene>
<keyword evidence="2" id="KW-1185">Reference proteome</keyword>
<protein>
    <submittedName>
        <fullName evidence="1">Uncharacterized protein</fullName>
    </submittedName>
</protein>
<reference evidence="1 2" key="1">
    <citation type="submission" date="2021-01" db="EMBL/GenBank/DDBJ databases">
        <title>Whole genome shotgun sequence of Actinoplanes deccanensis NBRC 13994.</title>
        <authorList>
            <person name="Komaki H."/>
            <person name="Tamura T."/>
        </authorList>
    </citation>
    <scope>NUCLEOTIDE SEQUENCE [LARGE SCALE GENOMIC DNA]</scope>
    <source>
        <strain evidence="1 2">NBRC 13994</strain>
    </source>
</reference>
<sequence length="68" mass="7916">MTAYPTEQSDRRYRHGWQVVRQYANEALIVCCSHRWQRTAQVCAGWREFTTGRAGDVISVRSTPREVS</sequence>